<evidence type="ECO:0000256" key="2">
    <source>
        <dbReference type="SAM" id="SignalP"/>
    </source>
</evidence>
<dbReference type="PANTHER" id="PTHR31956:SF1">
    <property type="entry name" value="NON-SPECIFIC PHOSPHOLIPASE C1"/>
    <property type="match status" value="1"/>
</dbReference>
<dbReference type="GO" id="GO:0042578">
    <property type="term" value="F:phosphoric ester hydrolase activity"/>
    <property type="evidence" value="ECO:0007669"/>
    <property type="project" value="UniProtKB-ARBA"/>
</dbReference>
<dbReference type="Pfam" id="PF04185">
    <property type="entry name" value="Phosphoesterase"/>
    <property type="match status" value="1"/>
</dbReference>
<sequence length="289" mass="30959">MLRKIQYSCQWIGGVTNGLAVLASFVTGSHVALAATVPTFDHIVVVIEENHGYTQIISSSSAPYINSLASQGALFTGSYGVTHPSQPNYLALFSGSTQGVTNDNCPLTFSGANLATQLVGIGRTFTGFSETMPSVGYTGCNYGGSNGYYRKHNPWVDFTNVAAAANQPFTSFPSSANFANLPTVSVVVPNQLNDMHNGTIQQGDTWLKTNLDAYAQWAKTHNSLLIITFDEDNGATGRIATIFVGAHVKQGTYSERINHYNVLRTIEASYGLSGLNNAASLTPITDVWQ</sequence>
<dbReference type="Proteomes" id="UP000236527">
    <property type="component" value="Unassembled WGS sequence"/>
</dbReference>
<dbReference type="Gene3D" id="3.40.720.10">
    <property type="entry name" value="Alkaline Phosphatase, subunit A"/>
    <property type="match status" value="1"/>
</dbReference>
<name>A0A2H6LMJ2_9NOSO</name>
<evidence type="ECO:0000256" key="1">
    <source>
        <dbReference type="ARBA" id="ARBA00022801"/>
    </source>
</evidence>
<dbReference type="EMBL" id="BDGE01000078">
    <property type="protein sequence ID" value="GBE94435.1"/>
    <property type="molecule type" value="Genomic_DNA"/>
</dbReference>
<keyword evidence="1" id="KW-0378">Hydrolase</keyword>
<evidence type="ECO:0000313" key="3">
    <source>
        <dbReference type="EMBL" id="GBE94435.1"/>
    </source>
</evidence>
<organism evidence="3 4">
    <name type="scientific">Nostoc cycadae WK-1</name>
    <dbReference type="NCBI Taxonomy" id="1861711"/>
    <lineage>
        <taxon>Bacteria</taxon>
        <taxon>Bacillati</taxon>
        <taxon>Cyanobacteriota</taxon>
        <taxon>Cyanophyceae</taxon>
        <taxon>Nostocales</taxon>
        <taxon>Nostocaceae</taxon>
        <taxon>Nostoc</taxon>
    </lineage>
</organism>
<dbReference type="InterPro" id="IPR007312">
    <property type="entry name" value="Phosphoesterase"/>
</dbReference>
<keyword evidence="2" id="KW-0732">Signal</keyword>
<feature type="signal peptide" evidence="2">
    <location>
        <begin position="1"/>
        <end position="34"/>
    </location>
</feature>
<gene>
    <name evidence="3" type="ORF">NCWK1_4211</name>
</gene>
<evidence type="ECO:0000313" key="4">
    <source>
        <dbReference type="Proteomes" id="UP000236527"/>
    </source>
</evidence>
<reference evidence="4" key="1">
    <citation type="journal article" date="2018" name="Genome Announc.">
        <title>Draft Genome Sequence of the Nitrogen-Fixing and Hormogonia-Inducing Cyanobacterium Nostoc cycadae Strain WK-1, Isolated from the Coralloid Roots of Cycas revoluta.</title>
        <authorList>
            <person name="Kanesaki Y."/>
            <person name="Hirose M."/>
            <person name="Hirose Y."/>
            <person name="Fujisawa T."/>
            <person name="Nakamura Y."/>
            <person name="Watanabe S."/>
            <person name="Matsunaga S."/>
            <person name="Uchida H."/>
            <person name="Murakami A."/>
        </authorList>
    </citation>
    <scope>NUCLEOTIDE SEQUENCE [LARGE SCALE GENOMIC DNA]</scope>
    <source>
        <strain evidence="4">WK-1</strain>
    </source>
</reference>
<comment type="caution">
    <text evidence="3">The sequence shown here is derived from an EMBL/GenBank/DDBJ whole genome shotgun (WGS) entry which is preliminary data.</text>
</comment>
<evidence type="ECO:0008006" key="5">
    <source>
        <dbReference type="Google" id="ProtNLM"/>
    </source>
</evidence>
<accession>A0A2H6LMJ2</accession>
<dbReference type="RefSeq" id="WP_103126158.1">
    <property type="nucleotide sequence ID" value="NZ_DF978436.1"/>
</dbReference>
<dbReference type="PANTHER" id="PTHR31956">
    <property type="entry name" value="NON-SPECIFIC PHOSPHOLIPASE C4-RELATED"/>
    <property type="match status" value="1"/>
</dbReference>
<dbReference type="SUPFAM" id="SSF53649">
    <property type="entry name" value="Alkaline phosphatase-like"/>
    <property type="match status" value="1"/>
</dbReference>
<dbReference type="InterPro" id="IPR017850">
    <property type="entry name" value="Alkaline_phosphatase_core_sf"/>
</dbReference>
<feature type="chain" id="PRO_5014176096" description="Acid phosphatase" evidence="2">
    <location>
        <begin position="35"/>
        <end position="289"/>
    </location>
</feature>
<dbReference type="AlphaFoldDB" id="A0A2H6LMJ2"/>
<protein>
    <recommendedName>
        <fullName evidence="5">Acid phosphatase</fullName>
    </recommendedName>
</protein>
<proteinExistence type="predicted"/>
<keyword evidence="4" id="KW-1185">Reference proteome</keyword>